<proteinExistence type="predicted"/>
<reference evidence="2 3" key="2">
    <citation type="submission" date="2023-11" db="UniProtKB">
        <authorList>
            <consortium name="WormBaseParasite"/>
        </authorList>
    </citation>
    <scope>IDENTIFICATION</scope>
</reference>
<evidence type="ECO:0000313" key="3">
    <source>
        <dbReference type="WBParaSite" id="TREG1_120660.2"/>
    </source>
</evidence>
<evidence type="ECO:0000313" key="4">
    <source>
        <dbReference type="WBParaSite" id="TREG1_120660.3"/>
    </source>
</evidence>
<sequence length="316" mass="36522">MDDFLCFDESLFEREANDERPRYPAFLPNIVGDLKFLHENDEESLKASSDWFYLLNEYDRCSECLLKLWGIDSIQASDGYPKRIITEAIVRCFLKLNKKQDLSFFLKHHCQLSITQEDYIGHLMIRLMPQAYESKRDRIELLQRLLLAVPPSFFDGDSSLVNNTNSSSTQFQLWVDLSSLWSSIEIDDAVQKQFYPVWFTQIALLYAEILNIPTKGINSSIKWVDESLTQEQINTCRKLALHILTKYCNSSNKSSSVVMSNVDSINIPEDGDKYELPFMPKQKCCSTDTLETGGSDEVRSVFFEVFVAPFVNIYKE</sequence>
<keyword evidence="1" id="KW-1185">Reference proteome</keyword>
<dbReference type="AlphaFoldDB" id="A0AA85J263"/>
<dbReference type="Proteomes" id="UP000050795">
    <property type="component" value="Unassembled WGS sequence"/>
</dbReference>
<accession>A0AA85J263</accession>
<evidence type="ECO:0000313" key="1">
    <source>
        <dbReference type="Proteomes" id="UP000050795"/>
    </source>
</evidence>
<name>A0AA85J263_TRIRE</name>
<evidence type="ECO:0000313" key="2">
    <source>
        <dbReference type="WBParaSite" id="TREG1_120660.1"/>
    </source>
</evidence>
<dbReference type="WBParaSite" id="TREG1_120660.2">
    <property type="protein sequence ID" value="TREG1_120660.2"/>
    <property type="gene ID" value="TREG1_120660"/>
</dbReference>
<reference evidence="1" key="1">
    <citation type="submission" date="2022-06" db="EMBL/GenBank/DDBJ databases">
        <authorList>
            <person name="Berger JAMES D."/>
            <person name="Berger JAMES D."/>
        </authorList>
    </citation>
    <scope>NUCLEOTIDE SEQUENCE [LARGE SCALE GENOMIC DNA]</scope>
</reference>
<protein>
    <submittedName>
        <fullName evidence="2 3">Uncharacterized protein</fullName>
    </submittedName>
</protein>
<dbReference type="WBParaSite" id="TREG1_120660.3">
    <property type="protein sequence ID" value="TREG1_120660.3"/>
    <property type="gene ID" value="TREG1_120660"/>
</dbReference>
<dbReference type="WBParaSite" id="TREG1_120660.1">
    <property type="protein sequence ID" value="TREG1_120660.1"/>
    <property type="gene ID" value="TREG1_120660"/>
</dbReference>
<organism evidence="1 4">
    <name type="scientific">Trichobilharzia regenti</name>
    <name type="common">Nasal bird schistosome</name>
    <dbReference type="NCBI Taxonomy" id="157069"/>
    <lineage>
        <taxon>Eukaryota</taxon>
        <taxon>Metazoa</taxon>
        <taxon>Spiralia</taxon>
        <taxon>Lophotrochozoa</taxon>
        <taxon>Platyhelminthes</taxon>
        <taxon>Trematoda</taxon>
        <taxon>Digenea</taxon>
        <taxon>Strigeidida</taxon>
        <taxon>Schistosomatoidea</taxon>
        <taxon>Schistosomatidae</taxon>
        <taxon>Trichobilharzia</taxon>
    </lineage>
</organism>